<dbReference type="Pfam" id="PF04186">
    <property type="entry name" value="FxsA"/>
    <property type="match status" value="1"/>
</dbReference>
<dbReference type="GO" id="GO:0016020">
    <property type="term" value="C:membrane"/>
    <property type="evidence" value="ECO:0007669"/>
    <property type="project" value="InterPro"/>
</dbReference>
<feature type="compositionally biased region" description="Basic and acidic residues" evidence="1">
    <location>
        <begin position="146"/>
        <end position="172"/>
    </location>
</feature>
<feature type="transmembrane region" description="Helical" evidence="2">
    <location>
        <begin position="29"/>
        <end position="53"/>
    </location>
</feature>
<sequence>MTGLRLLPLLLLAWPIAEIATFIWVGGRIGLLQTILLVVAAGLIGTALVRAEGLRVLAGIQRDMAEGKVPAEKVLHAALIAVAGLLLLLPGFLSDVPGLLLLLPPVRSAVIRLVAANATVVSTASFGRRRYRRDGVVDLDPSEYDADLRPHEDAGGSREGTGTREPPRLGGG</sequence>
<evidence type="ECO:0000256" key="1">
    <source>
        <dbReference type="SAM" id="MobiDB-lite"/>
    </source>
</evidence>
<dbReference type="InterPro" id="IPR007313">
    <property type="entry name" value="FxsA"/>
</dbReference>
<keyword evidence="2" id="KW-0812">Transmembrane</keyword>
<dbReference type="PANTHER" id="PTHR35335">
    <property type="entry name" value="UPF0716 PROTEIN FXSA"/>
    <property type="match status" value="1"/>
</dbReference>
<accession>A0A4R6RDQ5</accession>
<keyword evidence="2" id="KW-1133">Transmembrane helix</keyword>
<dbReference type="EMBL" id="SNXY01000008">
    <property type="protein sequence ID" value="TDP84282.1"/>
    <property type="molecule type" value="Genomic_DNA"/>
</dbReference>
<name>A0A4R6RDQ5_9HYPH</name>
<dbReference type="OrthoDB" id="9792788at2"/>
<feature type="transmembrane region" description="Helical" evidence="2">
    <location>
        <begin position="105"/>
        <end position="126"/>
    </location>
</feature>
<organism evidence="3 4">
    <name type="scientific">Oharaeibacter diazotrophicus</name>
    <dbReference type="NCBI Taxonomy" id="1920512"/>
    <lineage>
        <taxon>Bacteria</taxon>
        <taxon>Pseudomonadati</taxon>
        <taxon>Pseudomonadota</taxon>
        <taxon>Alphaproteobacteria</taxon>
        <taxon>Hyphomicrobiales</taxon>
        <taxon>Pleomorphomonadaceae</taxon>
        <taxon>Oharaeibacter</taxon>
    </lineage>
</organism>
<dbReference type="AlphaFoldDB" id="A0A4R6RDQ5"/>
<dbReference type="Proteomes" id="UP000294547">
    <property type="component" value="Unassembled WGS sequence"/>
</dbReference>
<feature type="transmembrane region" description="Helical" evidence="2">
    <location>
        <begin position="74"/>
        <end position="93"/>
    </location>
</feature>
<protein>
    <submittedName>
        <fullName evidence="3">UPF0716 protein FxsA</fullName>
    </submittedName>
</protein>
<gene>
    <name evidence="3" type="ORF">EDD54_2888</name>
</gene>
<comment type="caution">
    <text evidence="3">The sequence shown here is derived from an EMBL/GenBank/DDBJ whole genome shotgun (WGS) entry which is preliminary data.</text>
</comment>
<dbReference type="NCBIfam" id="NF008528">
    <property type="entry name" value="PRK11463.1-2"/>
    <property type="match status" value="1"/>
</dbReference>
<proteinExistence type="predicted"/>
<reference evidence="3 4" key="1">
    <citation type="submission" date="2019-03" db="EMBL/GenBank/DDBJ databases">
        <title>Genomic Encyclopedia of Type Strains, Phase IV (KMG-IV): sequencing the most valuable type-strain genomes for metagenomic binning, comparative biology and taxonomic classification.</title>
        <authorList>
            <person name="Goeker M."/>
        </authorList>
    </citation>
    <scope>NUCLEOTIDE SEQUENCE [LARGE SCALE GENOMIC DNA]</scope>
    <source>
        <strain evidence="3 4">DSM 102969</strain>
    </source>
</reference>
<dbReference type="RefSeq" id="WP_126540296.1">
    <property type="nucleotide sequence ID" value="NZ_BSPM01000002.1"/>
</dbReference>
<evidence type="ECO:0000256" key="2">
    <source>
        <dbReference type="SAM" id="Phobius"/>
    </source>
</evidence>
<evidence type="ECO:0000313" key="3">
    <source>
        <dbReference type="EMBL" id="TDP84282.1"/>
    </source>
</evidence>
<evidence type="ECO:0000313" key="4">
    <source>
        <dbReference type="Proteomes" id="UP000294547"/>
    </source>
</evidence>
<dbReference type="PANTHER" id="PTHR35335:SF1">
    <property type="entry name" value="UPF0716 PROTEIN FXSA"/>
    <property type="match status" value="1"/>
</dbReference>
<keyword evidence="2" id="KW-0472">Membrane</keyword>
<keyword evidence="4" id="KW-1185">Reference proteome</keyword>
<feature type="region of interest" description="Disordered" evidence="1">
    <location>
        <begin position="140"/>
        <end position="172"/>
    </location>
</feature>